<evidence type="ECO:0000313" key="3">
    <source>
        <dbReference type="Proteomes" id="UP001174694"/>
    </source>
</evidence>
<keyword evidence="3" id="KW-1185">Reference proteome</keyword>
<feature type="domain" description="AB hydrolase-1" evidence="1">
    <location>
        <begin position="20"/>
        <end position="223"/>
    </location>
</feature>
<sequence>MESTYTVGATLCGTGNPTSILTHGIIESKLYWRPNFADSRNYSFVDAAVAAGHSVLSYDRIGVGSSSKVNSVTDAQFKVETAVLNSLVDYARTEMKATKVALVGHSYGSYLSAASVSQTAVDAVVLTGFSGTFDYFGPFIAGAGFRVANIENPLRWSELDSGYLTSADAYAESYVYYADPYFERHVAEWSYSVGSETFAVGELLSLIASEMNYPNIKAPVLVLQGQFDVSACGGNCVGLLNTTGAIFNGSSVVETIDNLPSGHNLNLHKIAPQAFTMAFDFLKKQGV</sequence>
<dbReference type="EMBL" id="JANBVO010000019">
    <property type="protein sequence ID" value="KAJ9143473.1"/>
    <property type="molecule type" value="Genomic_DNA"/>
</dbReference>
<dbReference type="InterPro" id="IPR029058">
    <property type="entry name" value="AB_hydrolase_fold"/>
</dbReference>
<dbReference type="Gene3D" id="3.40.50.1820">
    <property type="entry name" value="alpha/beta hydrolase"/>
    <property type="match status" value="1"/>
</dbReference>
<dbReference type="SUPFAM" id="SSF53474">
    <property type="entry name" value="alpha/beta-Hydrolases"/>
    <property type="match status" value="1"/>
</dbReference>
<evidence type="ECO:0000259" key="1">
    <source>
        <dbReference type="Pfam" id="PF12697"/>
    </source>
</evidence>
<reference evidence="2" key="1">
    <citation type="submission" date="2022-07" db="EMBL/GenBank/DDBJ databases">
        <title>Fungi with potential for degradation of polypropylene.</title>
        <authorList>
            <person name="Gostincar C."/>
        </authorList>
    </citation>
    <scope>NUCLEOTIDE SEQUENCE</scope>
    <source>
        <strain evidence="2">EXF-13308</strain>
    </source>
</reference>
<dbReference type="AlphaFoldDB" id="A0AA38VP35"/>
<dbReference type="Proteomes" id="UP001174694">
    <property type="component" value="Unassembled WGS sequence"/>
</dbReference>
<organism evidence="2 3">
    <name type="scientific">Pleurostoma richardsiae</name>
    <dbReference type="NCBI Taxonomy" id="41990"/>
    <lineage>
        <taxon>Eukaryota</taxon>
        <taxon>Fungi</taxon>
        <taxon>Dikarya</taxon>
        <taxon>Ascomycota</taxon>
        <taxon>Pezizomycotina</taxon>
        <taxon>Sordariomycetes</taxon>
        <taxon>Sordariomycetidae</taxon>
        <taxon>Calosphaeriales</taxon>
        <taxon>Pleurostomataceae</taxon>
        <taxon>Pleurostoma</taxon>
    </lineage>
</organism>
<name>A0AA38VP35_9PEZI</name>
<proteinExistence type="predicted"/>
<dbReference type="Pfam" id="PF12697">
    <property type="entry name" value="Abhydrolase_6"/>
    <property type="match status" value="1"/>
</dbReference>
<comment type="caution">
    <text evidence="2">The sequence shown here is derived from an EMBL/GenBank/DDBJ whole genome shotgun (WGS) entry which is preliminary data.</text>
</comment>
<evidence type="ECO:0000313" key="2">
    <source>
        <dbReference type="EMBL" id="KAJ9143473.1"/>
    </source>
</evidence>
<accession>A0AA38VP35</accession>
<dbReference type="InterPro" id="IPR000073">
    <property type="entry name" value="AB_hydrolase_1"/>
</dbReference>
<gene>
    <name evidence="2" type="ORF">NKR23_g6575</name>
</gene>
<protein>
    <submittedName>
        <fullName evidence="2">1-acylglycerol-3-phosphate O-acyltransferase</fullName>
    </submittedName>
</protein>